<dbReference type="Pfam" id="PF00086">
    <property type="entry name" value="Thyroglobulin_1"/>
    <property type="match status" value="1"/>
</dbReference>
<dbReference type="Bgee" id="ENSLACG00000001064">
    <property type="expression patterns" value="Expressed in pectoral fin and 5 other cell types or tissues"/>
</dbReference>
<keyword evidence="7" id="KW-1185">Reference proteome</keyword>
<evidence type="ECO:0000313" key="6">
    <source>
        <dbReference type="Ensembl" id="ENSLACP00000001188.1"/>
    </source>
</evidence>
<dbReference type="EMBL" id="AFYH01248762">
    <property type="status" value="NOT_ANNOTATED_CDS"/>
    <property type="molecule type" value="Genomic_DNA"/>
</dbReference>
<comment type="caution">
    <text evidence="2">Lacks conserved residue(s) required for the propagation of feature annotation.</text>
</comment>
<dbReference type="Proteomes" id="UP000008672">
    <property type="component" value="Unassembled WGS sequence"/>
</dbReference>
<dbReference type="PANTHER" id="PTHR14168:SF4">
    <property type="entry name" value="EPITHELIAL CELL ADHESION MOLECULE PRECURSOR"/>
    <property type="match status" value="1"/>
</dbReference>
<evidence type="ECO:0000256" key="3">
    <source>
        <dbReference type="SAM" id="Phobius"/>
    </source>
</evidence>
<evidence type="ECO:0000256" key="4">
    <source>
        <dbReference type="SAM" id="SignalP"/>
    </source>
</evidence>
<dbReference type="InterPro" id="IPR036857">
    <property type="entry name" value="Thyroglobulin_1_sf"/>
</dbReference>
<dbReference type="GO" id="GO:0016020">
    <property type="term" value="C:membrane"/>
    <property type="evidence" value="ECO:0007669"/>
    <property type="project" value="InterPro"/>
</dbReference>
<dbReference type="STRING" id="7897.ENSLACP00000001188"/>
<evidence type="ECO:0000256" key="1">
    <source>
        <dbReference type="ARBA" id="ARBA00023157"/>
    </source>
</evidence>
<accession>H2ZUW7</accession>
<dbReference type="PROSITE" id="PS51162">
    <property type="entry name" value="THYROGLOBULIN_1_2"/>
    <property type="match status" value="1"/>
</dbReference>
<keyword evidence="3" id="KW-0472">Membrane</keyword>
<reference evidence="6" key="2">
    <citation type="submission" date="2025-08" db="UniProtKB">
        <authorList>
            <consortium name="Ensembl"/>
        </authorList>
    </citation>
    <scope>IDENTIFICATION</scope>
</reference>
<proteinExistence type="predicted"/>
<dbReference type="InterPro" id="IPR000716">
    <property type="entry name" value="Thyroglobulin_1"/>
</dbReference>
<evidence type="ECO:0000259" key="5">
    <source>
        <dbReference type="PROSITE" id="PS51162"/>
    </source>
</evidence>
<name>H2ZUW7_LATCH</name>
<dbReference type="OMA" id="CQCKSIG"/>
<dbReference type="SUPFAM" id="SSF57610">
    <property type="entry name" value="Thyroglobulin type-1 domain"/>
    <property type="match status" value="1"/>
</dbReference>
<gene>
    <name evidence="6" type="primary">EPCAM</name>
</gene>
<keyword evidence="4" id="KW-0732">Signal</keyword>
<dbReference type="GeneTree" id="ENSGT00390000018245"/>
<sequence length="313" mass="35213">STPPAPLILRGLFGVVVCIPLPPGQKKCQCRENKLAACTENAGKCVCVLHLGAQMSNQEIDCTKLTPKCFLMKAEMNKKAGRRKPTEHAFVDNDGIYDPDCEDNGVFKARQNNHSEEYWCVNSAGVRRTDKKDGNLKCSELVKTFWIQIQMKHKEMSKEIDSSKLKDAVKTAITSRYKLNGEHIEKITYEKDSREIFVDLKQNVTASNADIAAVAYYLEKDVKQETLFRDNSNLDIKVDEMPVGIESVLIYYVDEKAPEFSMKQLTAGVIAVIVVIVLAIIAGLVVLVITRKRQSRKPQGRELDEMQKQQLTS</sequence>
<evidence type="ECO:0000313" key="7">
    <source>
        <dbReference type="Proteomes" id="UP000008672"/>
    </source>
</evidence>
<dbReference type="PROSITE" id="PS00484">
    <property type="entry name" value="THYROGLOBULIN_1_1"/>
    <property type="match status" value="1"/>
</dbReference>
<dbReference type="eggNOG" id="ENOG502QVSU">
    <property type="taxonomic scope" value="Eukaryota"/>
</dbReference>
<feature type="signal peptide" evidence="4">
    <location>
        <begin position="1"/>
        <end position="18"/>
    </location>
</feature>
<dbReference type="InParanoid" id="H2ZUW7"/>
<keyword evidence="3" id="KW-0812">Transmembrane</keyword>
<feature type="chain" id="PRO_5003579587" evidence="4">
    <location>
        <begin position="19"/>
        <end position="313"/>
    </location>
</feature>
<dbReference type="Gene3D" id="4.10.800.10">
    <property type="entry name" value="Thyroglobulin type-1"/>
    <property type="match status" value="1"/>
</dbReference>
<reference evidence="7" key="1">
    <citation type="submission" date="2011-08" db="EMBL/GenBank/DDBJ databases">
        <title>The draft genome of Latimeria chalumnae.</title>
        <authorList>
            <person name="Di Palma F."/>
            <person name="Alfoldi J."/>
            <person name="Johnson J."/>
            <person name="Berlin A."/>
            <person name="Gnerre S."/>
            <person name="Jaffe D."/>
            <person name="MacCallum I."/>
            <person name="Young S."/>
            <person name="Walker B.J."/>
            <person name="Lander E."/>
            <person name="Lindblad-Toh K."/>
        </authorList>
    </citation>
    <scope>NUCLEOTIDE SEQUENCE [LARGE SCALE GENOMIC DNA]</scope>
    <source>
        <strain evidence="7">Wild caught</strain>
    </source>
</reference>
<dbReference type="EMBL" id="AFYH01248763">
    <property type="status" value="NOT_ANNOTATED_CDS"/>
    <property type="molecule type" value="Genomic_DNA"/>
</dbReference>
<dbReference type="InterPro" id="IPR049420">
    <property type="entry name" value="EPCAM-Trop-2_C"/>
</dbReference>
<feature type="domain" description="Thyroglobulin type-1" evidence="5">
    <location>
        <begin position="66"/>
        <end position="138"/>
    </location>
</feature>
<protein>
    <submittedName>
        <fullName evidence="6">Epithelial cell adhesion molecule</fullName>
    </submittedName>
</protein>
<dbReference type="Ensembl" id="ENSLACT00000001199.1">
    <property type="protein sequence ID" value="ENSLACP00000001188.1"/>
    <property type="gene ID" value="ENSLACG00000001064.2"/>
</dbReference>
<evidence type="ECO:0000256" key="2">
    <source>
        <dbReference type="PROSITE-ProRule" id="PRU00500"/>
    </source>
</evidence>
<dbReference type="Pfam" id="PF21283">
    <property type="entry name" value="EPCAM-Trop-2_C"/>
    <property type="match status" value="1"/>
</dbReference>
<keyword evidence="1" id="KW-1015">Disulfide bond</keyword>
<dbReference type="InterPro" id="IPR043406">
    <property type="entry name" value="EPCAM/Trop-2"/>
</dbReference>
<organism evidence="6 7">
    <name type="scientific">Latimeria chalumnae</name>
    <name type="common">Coelacanth</name>
    <dbReference type="NCBI Taxonomy" id="7897"/>
    <lineage>
        <taxon>Eukaryota</taxon>
        <taxon>Metazoa</taxon>
        <taxon>Chordata</taxon>
        <taxon>Craniata</taxon>
        <taxon>Vertebrata</taxon>
        <taxon>Euteleostomi</taxon>
        <taxon>Coelacanthiformes</taxon>
        <taxon>Coelacanthidae</taxon>
        <taxon>Latimeria</taxon>
    </lineage>
</organism>
<keyword evidence="3" id="KW-1133">Transmembrane helix</keyword>
<dbReference type="AlphaFoldDB" id="H2ZUW7"/>
<reference evidence="6" key="3">
    <citation type="submission" date="2025-09" db="UniProtKB">
        <authorList>
            <consortium name="Ensembl"/>
        </authorList>
    </citation>
    <scope>IDENTIFICATION</scope>
</reference>
<dbReference type="FunCoup" id="H2ZUW7">
    <property type="interactions" value="365"/>
</dbReference>
<dbReference type="PANTHER" id="PTHR14168">
    <property type="entry name" value="TUMOR-ASSOCIATED CALCIUM SIGNAL TRANSDUCER"/>
    <property type="match status" value="1"/>
</dbReference>
<feature type="transmembrane region" description="Helical" evidence="3">
    <location>
        <begin position="265"/>
        <end position="289"/>
    </location>
</feature>